<evidence type="ECO:0000256" key="2">
    <source>
        <dbReference type="ARBA" id="ARBA00022692"/>
    </source>
</evidence>
<dbReference type="InterPro" id="IPR004837">
    <property type="entry name" value="NaCa_Exmemb"/>
</dbReference>
<evidence type="ECO:0000256" key="3">
    <source>
        <dbReference type="ARBA" id="ARBA00022989"/>
    </source>
</evidence>
<comment type="subcellular location">
    <subcellularLocation>
        <location evidence="1">Membrane</location>
        <topology evidence="1">Multi-pass membrane protein</topology>
    </subcellularLocation>
</comment>
<dbReference type="PANTHER" id="PTHR10846:SF8">
    <property type="entry name" value="INNER MEMBRANE PROTEIN YRBG"/>
    <property type="match status" value="1"/>
</dbReference>
<evidence type="ECO:0000256" key="5">
    <source>
        <dbReference type="SAM" id="Phobius"/>
    </source>
</evidence>
<feature type="transmembrane region" description="Helical" evidence="5">
    <location>
        <begin position="257"/>
        <end position="275"/>
    </location>
</feature>
<feature type="transmembrane region" description="Helical" evidence="5">
    <location>
        <begin position="68"/>
        <end position="89"/>
    </location>
</feature>
<evidence type="ECO:0000256" key="1">
    <source>
        <dbReference type="ARBA" id="ARBA00004141"/>
    </source>
</evidence>
<feature type="transmembrane region" description="Helical" evidence="5">
    <location>
        <begin position="219"/>
        <end position="245"/>
    </location>
</feature>
<dbReference type="GO" id="GO:0005886">
    <property type="term" value="C:plasma membrane"/>
    <property type="evidence" value="ECO:0007669"/>
    <property type="project" value="TreeGrafter"/>
</dbReference>
<feature type="transmembrane region" description="Helical" evidence="5">
    <location>
        <begin position="315"/>
        <end position="336"/>
    </location>
</feature>
<dbReference type="GO" id="GO:0008273">
    <property type="term" value="F:calcium, potassium:sodium antiporter activity"/>
    <property type="evidence" value="ECO:0007669"/>
    <property type="project" value="TreeGrafter"/>
</dbReference>
<dbReference type="Gene3D" id="1.20.1420.30">
    <property type="entry name" value="NCX, central ion-binding region"/>
    <property type="match status" value="1"/>
</dbReference>
<dbReference type="PANTHER" id="PTHR10846">
    <property type="entry name" value="SODIUM/POTASSIUM/CALCIUM EXCHANGER"/>
    <property type="match status" value="1"/>
</dbReference>
<organism evidence="7 8">
    <name type="scientific">Candidatus Nitrospira kreftii</name>
    <dbReference type="NCBI Taxonomy" id="2652173"/>
    <lineage>
        <taxon>Bacteria</taxon>
        <taxon>Pseudomonadati</taxon>
        <taxon>Nitrospirota</taxon>
        <taxon>Nitrospiria</taxon>
        <taxon>Nitrospirales</taxon>
        <taxon>Nitrospiraceae</taxon>
        <taxon>Nitrospira</taxon>
    </lineage>
</organism>
<evidence type="ECO:0000259" key="6">
    <source>
        <dbReference type="Pfam" id="PF01699"/>
    </source>
</evidence>
<proteinExistence type="predicted"/>
<dbReference type="GO" id="GO:0005262">
    <property type="term" value="F:calcium channel activity"/>
    <property type="evidence" value="ECO:0007669"/>
    <property type="project" value="TreeGrafter"/>
</dbReference>
<reference evidence="7 8" key="1">
    <citation type="journal article" date="2020" name="ISME J.">
        <title>Enrichment and physiological characterization of a novel comammox Nitrospira indicates ammonium inhibition of complete nitrification.</title>
        <authorList>
            <person name="Sakoula D."/>
            <person name="Koch H."/>
            <person name="Frank J."/>
            <person name="Jetten M.S.M."/>
            <person name="van Kessel M.A.H.J."/>
            <person name="Lucker S."/>
        </authorList>
    </citation>
    <scope>NUCLEOTIDE SEQUENCE [LARGE SCALE GENOMIC DNA]</scope>
    <source>
        <strain evidence="7">Comreactor17</strain>
    </source>
</reference>
<dbReference type="GO" id="GO:0006874">
    <property type="term" value="P:intracellular calcium ion homeostasis"/>
    <property type="evidence" value="ECO:0007669"/>
    <property type="project" value="TreeGrafter"/>
</dbReference>
<dbReference type="AlphaFoldDB" id="A0A7S8FG82"/>
<feature type="transmembrane region" description="Helical" evidence="5">
    <location>
        <begin position="287"/>
        <end position="308"/>
    </location>
</feature>
<keyword evidence="3 5" id="KW-1133">Transmembrane helix</keyword>
<dbReference type="InterPro" id="IPR044880">
    <property type="entry name" value="NCX_ion-bd_dom_sf"/>
</dbReference>
<feature type="transmembrane region" description="Helical" evidence="5">
    <location>
        <begin position="188"/>
        <end position="207"/>
    </location>
</feature>
<accession>A0A7S8FG82</accession>
<feature type="transmembrane region" description="Helical" evidence="5">
    <location>
        <begin position="101"/>
        <end position="124"/>
    </location>
</feature>
<protein>
    <recommendedName>
        <fullName evidence="6">Sodium/calcium exchanger membrane region domain-containing protein</fullName>
    </recommendedName>
</protein>
<feature type="transmembrane region" description="Helical" evidence="5">
    <location>
        <begin position="29"/>
        <end position="48"/>
    </location>
</feature>
<dbReference type="Pfam" id="PF01699">
    <property type="entry name" value="Na_Ca_ex"/>
    <property type="match status" value="2"/>
</dbReference>
<evidence type="ECO:0000313" key="7">
    <source>
        <dbReference type="EMBL" id="QPD05244.1"/>
    </source>
</evidence>
<evidence type="ECO:0000313" key="8">
    <source>
        <dbReference type="Proteomes" id="UP000593737"/>
    </source>
</evidence>
<keyword evidence="2 5" id="KW-0812">Transmembrane</keyword>
<gene>
    <name evidence="7" type="ORF">Nkreftii_003018</name>
</gene>
<dbReference type="KEGG" id="nkf:Nkreftii_003018"/>
<dbReference type="Proteomes" id="UP000593737">
    <property type="component" value="Chromosome"/>
</dbReference>
<feature type="domain" description="Sodium/calcium exchanger membrane region" evidence="6">
    <location>
        <begin position="4"/>
        <end position="146"/>
    </location>
</feature>
<dbReference type="InterPro" id="IPR004481">
    <property type="entry name" value="K/Na/Ca-exchanger"/>
</dbReference>
<name>A0A7S8FG82_9BACT</name>
<feature type="transmembrane region" description="Helical" evidence="5">
    <location>
        <begin position="6"/>
        <end position="22"/>
    </location>
</feature>
<evidence type="ECO:0000256" key="4">
    <source>
        <dbReference type="ARBA" id="ARBA00023136"/>
    </source>
</evidence>
<dbReference type="EMBL" id="CP047423">
    <property type="protein sequence ID" value="QPD05244.1"/>
    <property type="molecule type" value="Genomic_DNA"/>
</dbReference>
<sequence length="337" mass="36023">MFTAWAVFLASAAVIVYAGTKLSRYGDQIADLTGLGGLWIGVVLMAGATSLPEVFTTVSASLLDAPDLAAGDLFGACMTNMLTLGLIDLMHRQKRVWQQAAFEHALSAGLAMFLTGLAAFFILLGQDVKHGGIGLGSMVLLLFYILGMRVIFRQESVKRRQREQEKVVEGQVSEEERGPTKREGLKRAAVGFGLGAVALLIAAPFLASSANQIAEQSGVSATFIGTSLVAITTSLPELVTAIAAVRLGAFDLAVGNLFGSNAFNMAAFFFVDVAYQSEPLFNAVSDAHALTALWGILMMSVALMGIIYRVEKRYLLIEPDSLAIILGYCLGLWLLFQ</sequence>
<feature type="transmembrane region" description="Helical" evidence="5">
    <location>
        <begin position="130"/>
        <end position="152"/>
    </location>
</feature>
<feature type="domain" description="Sodium/calcium exchanger membrane region" evidence="6">
    <location>
        <begin position="189"/>
        <end position="335"/>
    </location>
</feature>
<keyword evidence="4 5" id="KW-0472">Membrane</keyword>